<dbReference type="AlphaFoldDB" id="A0A0F9CZS4"/>
<name>A0A0F9CZS4_9ZZZZ</name>
<gene>
    <name evidence="1" type="ORF">LCGC14_2548920</name>
</gene>
<feature type="non-terminal residue" evidence="1">
    <location>
        <position position="31"/>
    </location>
</feature>
<proteinExistence type="predicted"/>
<accession>A0A0F9CZS4</accession>
<organism evidence="1">
    <name type="scientific">marine sediment metagenome</name>
    <dbReference type="NCBI Taxonomy" id="412755"/>
    <lineage>
        <taxon>unclassified sequences</taxon>
        <taxon>metagenomes</taxon>
        <taxon>ecological metagenomes</taxon>
    </lineage>
</organism>
<protein>
    <submittedName>
        <fullName evidence="1">Uncharacterized protein</fullName>
    </submittedName>
</protein>
<reference evidence="1" key="1">
    <citation type="journal article" date="2015" name="Nature">
        <title>Complex archaea that bridge the gap between prokaryotes and eukaryotes.</title>
        <authorList>
            <person name="Spang A."/>
            <person name="Saw J.H."/>
            <person name="Jorgensen S.L."/>
            <person name="Zaremba-Niedzwiedzka K."/>
            <person name="Martijn J."/>
            <person name="Lind A.E."/>
            <person name="van Eijk R."/>
            <person name="Schleper C."/>
            <person name="Guy L."/>
            <person name="Ettema T.J."/>
        </authorList>
    </citation>
    <scope>NUCLEOTIDE SEQUENCE</scope>
</reference>
<evidence type="ECO:0000313" key="1">
    <source>
        <dbReference type="EMBL" id="KKL11131.1"/>
    </source>
</evidence>
<sequence length="31" mass="3696">MLSEIFSSEKGERMHSNRTICELHRELFDIS</sequence>
<dbReference type="EMBL" id="LAZR01041778">
    <property type="protein sequence ID" value="KKL11131.1"/>
    <property type="molecule type" value="Genomic_DNA"/>
</dbReference>
<comment type="caution">
    <text evidence="1">The sequence shown here is derived from an EMBL/GenBank/DDBJ whole genome shotgun (WGS) entry which is preliminary data.</text>
</comment>